<dbReference type="PANTHER" id="PTHR30001:SF1">
    <property type="entry name" value="RIBONUCLEASE E_G-LIKE PROTEIN, CHLOROPLASTIC"/>
    <property type="match status" value="1"/>
</dbReference>
<reference evidence="13 14" key="1">
    <citation type="submission" date="2018-07" db="EMBL/GenBank/DDBJ databases">
        <title>Genomic Encyclopedia of Type Strains, Phase IV (KMG-IV): sequencing the most valuable type-strain genomes for metagenomic binning, comparative biology and taxonomic classification.</title>
        <authorList>
            <person name="Goeker M."/>
        </authorList>
    </citation>
    <scope>NUCLEOTIDE SEQUENCE [LARGE SCALE GENOMIC DNA]</scope>
    <source>
        <strain evidence="13 14">DSM 5603</strain>
    </source>
</reference>
<dbReference type="Pfam" id="PF10150">
    <property type="entry name" value="RNase_E_G"/>
    <property type="match status" value="1"/>
</dbReference>
<reference evidence="12 15" key="2">
    <citation type="submission" date="2020-04" db="EMBL/GenBank/DDBJ databases">
        <title>Description of novel Gluconacetobacter.</title>
        <authorList>
            <person name="Sombolestani A."/>
        </authorList>
    </citation>
    <scope>NUCLEOTIDE SEQUENCE [LARGE SCALE GENOMIC DNA]</scope>
    <source>
        <strain evidence="12 15">LMG 1382</strain>
    </source>
</reference>
<keyword evidence="10" id="KW-0472">Membrane</keyword>
<dbReference type="Proteomes" id="UP000562982">
    <property type="component" value="Unassembled WGS sequence"/>
</dbReference>
<dbReference type="RefSeq" id="WP_114725508.1">
    <property type="nucleotide sequence ID" value="NZ_BJMI01000004.1"/>
</dbReference>
<keyword evidence="3" id="KW-0997">Cell inner membrane</keyword>
<dbReference type="GO" id="GO:0006364">
    <property type="term" value="P:rRNA processing"/>
    <property type="evidence" value="ECO:0007669"/>
    <property type="project" value="TreeGrafter"/>
</dbReference>
<dbReference type="GO" id="GO:0003723">
    <property type="term" value="F:RNA binding"/>
    <property type="evidence" value="ECO:0007669"/>
    <property type="project" value="UniProtKB-KW"/>
</dbReference>
<keyword evidence="5" id="KW-0479">Metal-binding</keyword>
<evidence type="ECO:0000256" key="3">
    <source>
        <dbReference type="ARBA" id="ARBA00022519"/>
    </source>
</evidence>
<dbReference type="OrthoDB" id="7256894at2"/>
<sequence length="371" mass="38850">MTARILAASAPGEIRIAVTDGAGLRDYALWRPGWPDGVGDLHRGRAGARLTAMGGTFIDLADGTSGFLPDSAAPGPLAEGDPVLVRIVRAPQDGKGARLTATGLSLPEGQSLAGPPTLLARGPTPLEALATAWPDAPILIDDAALAARLPAGLRPRMQRERHAFDAETEAACAALAEPSIVLPGGMRATITPTPALVAIDMDGGTASSDRRTKQTAQFAANRDALPALLHQIRLRNLSGAIVIDVAGLAIRKRPALHETIEAALARDPLRPRFLGFSALGLAEIMRPRIRPPLHALLADAPGRMLRMLDTWSRQVTGQPGRAPGLRVGADLARALDHDPGAVADAAQLSGHQPAWRLDPSLSPLSWTLDHG</sequence>
<proteinExistence type="predicted"/>
<accession>A0A370GBX7</accession>
<keyword evidence="14" id="KW-1185">Reference proteome</keyword>
<dbReference type="GO" id="GO:0005737">
    <property type="term" value="C:cytoplasm"/>
    <property type="evidence" value="ECO:0007669"/>
    <property type="project" value="TreeGrafter"/>
</dbReference>
<evidence type="ECO:0000256" key="9">
    <source>
        <dbReference type="ARBA" id="ARBA00022884"/>
    </source>
</evidence>
<protein>
    <submittedName>
        <fullName evidence="12 13">Ribonuclease</fullName>
    </submittedName>
</protein>
<evidence type="ECO:0000256" key="4">
    <source>
        <dbReference type="ARBA" id="ARBA00022722"/>
    </source>
</evidence>
<dbReference type="InterPro" id="IPR019307">
    <property type="entry name" value="RNA-bd_AU-1/RNase_E/G"/>
</dbReference>
<keyword evidence="7" id="KW-0378">Hydrolase</keyword>
<dbReference type="GO" id="GO:0016787">
    <property type="term" value="F:hydrolase activity"/>
    <property type="evidence" value="ECO:0007669"/>
    <property type="project" value="UniProtKB-KW"/>
</dbReference>
<dbReference type="GO" id="GO:0004519">
    <property type="term" value="F:endonuclease activity"/>
    <property type="evidence" value="ECO:0007669"/>
    <property type="project" value="UniProtKB-KW"/>
</dbReference>
<dbReference type="EMBL" id="JABEQI010000001">
    <property type="protein sequence ID" value="MBB2185167.1"/>
    <property type="molecule type" value="Genomic_DNA"/>
</dbReference>
<evidence type="ECO:0000259" key="11">
    <source>
        <dbReference type="PROSITE" id="PS50126"/>
    </source>
</evidence>
<dbReference type="AlphaFoldDB" id="A0A370GBX7"/>
<evidence type="ECO:0000313" key="15">
    <source>
        <dbReference type="Proteomes" id="UP000562982"/>
    </source>
</evidence>
<keyword evidence="8" id="KW-0460">Magnesium</keyword>
<evidence type="ECO:0000313" key="12">
    <source>
        <dbReference type="EMBL" id="MBB2185167.1"/>
    </source>
</evidence>
<evidence type="ECO:0000256" key="10">
    <source>
        <dbReference type="ARBA" id="ARBA00023136"/>
    </source>
</evidence>
<organism evidence="13 14">
    <name type="scientific">Gluconacetobacter liquefaciens</name>
    <name type="common">Acetobacter liquefaciens</name>
    <dbReference type="NCBI Taxonomy" id="89584"/>
    <lineage>
        <taxon>Bacteria</taxon>
        <taxon>Pseudomonadati</taxon>
        <taxon>Pseudomonadota</taxon>
        <taxon>Alphaproteobacteria</taxon>
        <taxon>Acetobacterales</taxon>
        <taxon>Acetobacteraceae</taxon>
        <taxon>Gluconacetobacter</taxon>
    </lineage>
</organism>
<comment type="caution">
    <text evidence="13">The sequence shown here is derived from an EMBL/GenBank/DDBJ whole genome shotgun (WGS) entry which is preliminary data.</text>
</comment>
<dbReference type="GO" id="GO:0046872">
    <property type="term" value="F:metal ion binding"/>
    <property type="evidence" value="ECO:0007669"/>
    <property type="project" value="UniProtKB-KW"/>
</dbReference>
<evidence type="ECO:0000256" key="6">
    <source>
        <dbReference type="ARBA" id="ARBA00022759"/>
    </source>
</evidence>
<dbReference type="InterPro" id="IPR003029">
    <property type="entry name" value="S1_domain"/>
</dbReference>
<dbReference type="GO" id="GO:0004540">
    <property type="term" value="F:RNA nuclease activity"/>
    <property type="evidence" value="ECO:0007669"/>
    <property type="project" value="InterPro"/>
</dbReference>
<keyword evidence="9" id="KW-0694">RNA-binding</keyword>
<dbReference type="PROSITE" id="PS50126">
    <property type="entry name" value="S1"/>
    <property type="match status" value="1"/>
</dbReference>
<keyword evidence="2" id="KW-1003">Cell membrane</keyword>
<evidence type="ECO:0000313" key="14">
    <source>
        <dbReference type="Proteomes" id="UP000254958"/>
    </source>
</evidence>
<evidence type="ECO:0000313" key="13">
    <source>
        <dbReference type="EMBL" id="RDI40599.1"/>
    </source>
</evidence>
<name>A0A370GBX7_GLULI</name>
<evidence type="ECO:0000256" key="7">
    <source>
        <dbReference type="ARBA" id="ARBA00022801"/>
    </source>
</evidence>
<comment type="cofactor">
    <cofactor evidence="1">
        <name>Mg(2+)</name>
        <dbReference type="ChEBI" id="CHEBI:18420"/>
    </cofactor>
</comment>
<dbReference type="Proteomes" id="UP000254958">
    <property type="component" value="Unassembled WGS sequence"/>
</dbReference>
<dbReference type="EMBL" id="QQAW01000001">
    <property type="protein sequence ID" value="RDI40599.1"/>
    <property type="molecule type" value="Genomic_DNA"/>
</dbReference>
<evidence type="ECO:0000256" key="2">
    <source>
        <dbReference type="ARBA" id="ARBA00022475"/>
    </source>
</evidence>
<evidence type="ECO:0000256" key="5">
    <source>
        <dbReference type="ARBA" id="ARBA00022723"/>
    </source>
</evidence>
<gene>
    <name evidence="13" type="ORF">C7453_101396</name>
    <name evidence="12" type="ORF">HLH32_01960</name>
</gene>
<feature type="domain" description="S1 motif" evidence="11">
    <location>
        <begin position="39"/>
        <end position="102"/>
    </location>
</feature>
<evidence type="ECO:0000256" key="8">
    <source>
        <dbReference type="ARBA" id="ARBA00022842"/>
    </source>
</evidence>
<evidence type="ECO:0000256" key="1">
    <source>
        <dbReference type="ARBA" id="ARBA00001946"/>
    </source>
</evidence>
<dbReference type="InterPro" id="IPR004659">
    <property type="entry name" value="RNase_E/G"/>
</dbReference>
<keyword evidence="4" id="KW-0540">Nuclease</keyword>
<keyword evidence="6" id="KW-0255">Endonuclease</keyword>
<dbReference type="PANTHER" id="PTHR30001">
    <property type="entry name" value="RIBONUCLEASE"/>
    <property type="match status" value="1"/>
</dbReference>